<feature type="region of interest" description="Disordered" evidence="1">
    <location>
        <begin position="17"/>
        <end position="50"/>
    </location>
</feature>
<evidence type="ECO:0000313" key="2">
    <source>
        <dbReference type="EMBL" id="PTE20171.1"/>
    </source>
</evidence>
<dbReference type="Proteomes" id="UP000241010">
    <property type="component" value="Unassembled WGS sequence"/>
</dbReference>
<dbReference type="InterPro" id="IPR051135">
    <property type="entry name" value="Gal/GlcNAc/GalNAc_ST"/>
</dbReference>
<comment type="caution">
    <text evidence="2">The sequence shown here is derived from an EMBL/GenBank/DDBJ whole genome shotgun (WGS) entry which is preliminary data.</text>
</comment>
<evidence type="ECO:0008006" key="4">
    <source>
        <dbReference type="Google" id="ProtNLM"/>
    </source>
</evidence>
<dbReference type="EMBL" id="PZKG01000129">
    <property type="protein sequence ID" value="PTE20171.1"/>
    <property type="molecule type" value="Genomic_DNA"/>
</dbReference>
<gene>
    <name evidence="2" type="ORF">C5F48_18950</name>
</gene>
<dbReference type="GO" id="GO:0006044">
    <property type="term" value="P:N-acetylglucosamine metabolic process"/>
    <property type="evidence" value="ECO:0007669"/>
    <property type="project" value="TreeGrafter"/>
</dbReference>
<organism evidence="2 3">
    <name type="scientific">Cereibacter changlensis JA139</name>
    <dbReference type="NCBI Taxonomy" id="1188249"/>
    <lineage>
        <taxon>Bacteria</taxon>
        <taxon>Pseudomonadati</taxon>
        <taxon>Pseudomonadota</taxon>
        <taxon>Alphaproteobacteria</taxon>
        <taxon>Rhodobacterales</taxon>
        <taxon>Paracoccaceae</taxon>
        <taxon>Cereibacter</taxon>
    </lineage>
</organism>
<dbReference type="GO" id="GO:0006790">
    <property type="term" value="P:sulfur compound metabolic process"/>
    <property type="evidence" value="ECO:0007669"/>
    <property type="project" value="TreeGrafter"/>
</dbReference>
<protein>
    <recommendedName>
        <fullName evidence="4">Sulfotransferase</fullName>
    </recommendedName>
</protein>
<dbReference type="InterPro" id="IPR027417">
    <property type="entry name" value="P-loop_NTPase"/>
</dbReference>
<sequence>MGYPICTLGVPAMDHCAQTLPDLPESPPPEPGRLASPNRTSPMDNAPDHPPFFIVGHGRSGTTLVRTMLAAHSCLAVPPETHYLKWIDAFGAKQTESPADFDSFWTELCQRVQFRDLGVDPERVLALADATGGRTFRGIFEAMLGAYAETEHKARAGEKTPGHYFYLDRIFRWWPDARIIVVRRDPRATIASHLKAPWVTQQLAQREPGTPLMQRYRLYHVAHHAKLWERAYGRYLAPTDDPRFHVVSYEDLVAEPAARIAEVASFLGEPFEPGMVERREALGGAAPETRRPEWQGWMREHEERSRAAVSTESLNKWRSALSPREISVIEAICGRTMERFGYTPDNPPLRRVYPGLLGLGALRASGLQRRTRGGVAWLRRRLGLDQPHAS</sequence>
<proteinExistence type="predicted"/>
<dbReference type="Pfam" id="PF13469">
    <property type="entry name" value="Sulfotransfer_3"/>
    <property type="match status" value="1"/>
</dbReference>
<evidence type="ECO:0000313" key="3">
    <source>
        <dbReference type="Proteomes" id="UP000241010"/>
    </source>
</evidence>
<dbReference type="AlphaFoldDB" id="A0A2T4JQI1"/>
<dbReference type="Gene3D" id="3.40.50.300">
    <property type="entry name" value="P-loop containing nucleotide triphosphate hydrolases"/>
    <property type="match status" value="1"/>
</dbReference>
<name>A0A2T4JQI1_9RHOB</name>
<dbReference type="GO" id="GO:0001517">
    <property type="term" value="F:N-acetylglucosamine 6-O-sulfotransferase activity"/>
    <property type="evidence" value="ECO:0007669"/>
    <property type="project" value="TreeGrafter"/>
</dbReference>
<dbReference type="PANTHER" id="PTHR10704:SF44">
    <property type="entry name" value="LD35051P-RELATED"/>
    <property type="match status" value="1"/>
</dbReference>
<dbReference type="PANTHER" id="PTHR10704">
    <property type="entry name" value="CARBOHYDRATE SULFOTRANSFERASE"/>
    <property type="match status" value="1"/>
</dbReference>
<dbReference type="SUPFAM" id="SSF52540">
    <property type="entry name" value="P-loop containing nucleoside triphosphate hydrolases"/>
    <property type="match status" value="1"/>
</dbReference>
<reference evidence="2 3" key="1">
    <citation type="submission" date="2018-03" db="EMBL/GenBank/DDBJ databases">
        <title>Cereibacter changlensis.</title>
        <authorList>
            <person name="Meyer T.E."/>
            <person name="Miller S."/>
            <person name="Lodha T."/>
            <person name="Gandham S."/>
            <person name="Chintalapati S."/>
            <person name="Chintalapati V.R."/>
        </authorList>
    </citation>
    <scope>NUCLEOTIDE SEQUENCE [LARGE SCALE GENOMIC DNA]</scope>
    <source>
        <strain evidence="2 3">JA139</strain>
    </source>
</reference>
<accession>A0A2T4JQI1</accession>
<evidence type="ECO:0000256" key="1">
    <source>
        <dbReference type="SAM" id="MobiDB-lite"/>
    </source>
</evidence>
<keyword evidence="3" id="KW-1185">Reference proteome</keyword>
<dbReference type="OrthoDB" id="9800698at2"/>